<evidence type="ECO:0000313" key="8">
    <source>
        <dbReference type="Proteomes" id="UP000617951"/>
    </source>
</evidence>
<feature type="chain" id="PRO_5037748437" evidence="5">
    <location>
        <begin position="25"/>
        <end position="288"/>
    </location>
</feature>
<evidence type="ECO:0000259" key="6">
    <source>
        <dbReference type="SMART" id="SM00062"/>
    </source>
</evidence>
<evidence type="ECO:0000256" key="1">
    <source>
        <dbReference type="ARBA" id="ARBA00004196"/>
    </source>
</evidence>
<dbReference type="PANTHER" id="PTHR35936">
    <property type="entry name" value="MEMBRANE-BOUND LYTIC MUREIN TRANSGLYCOSYLASE F"/>
    <property type="match status" value="1"/>
</dbReference>
<feature type="signal peptide" evidence="5">
    <location>
        <begin position="1"/>
        <end position="24"/>
    </location>
</feature>
<dbReference type="Proteomes" id="UP000617951">
    <property type="component" value="Unassembled WGS sequence"/>
</dbReference>
<accession>A0A926DG17</accession>
<sequence length="288" mass="30915">MKKIVAMALCALLVFGLVACGAPAEQPENSASAGASASAPAATDSAAADDSLQKVKDKGVFVLGLDDSFPPYGYKDTDGVVKGFDIDLATEVCKRLGVELKVQAINWDTKVMELNNGNIDCIWNGFTMSEEMKTQVLFTDPYVKNRQIIVVGADSDINTKADLKDKVVGVQAGSSANEAIDNEADVKATFKELLPIKDNVLALTELKNKSVDAVVLDEAVGMSYVNQEPDVYKVLEEDFGGEEYGIGFRLGDQALMEAVNDTLQEMREDGTFAEIVAKWPDVVGAITE</sequence>
<name>A0A926DG17_9FIRM</name>
<dbReference type="PROSITE" id="PS51257">
    <property type="entry name" value="PROKAR_LIPOPROTEIN"/>
    <property type="match status" value="1"/>
</dbReference>
<dbReference type="PROSITE" id="PS01039">
    <property type="entry name" value="SBP_BACTERIAL_3"/>
    <property type="match status" value="1"/>
</dbReference>
<dbReference type="GO" id="GO:0030313">
    <property type="term" value="C:cell envelope"/>
    <property type="evidence" value="ECO:0007669"/>
    <property type="project" value="UniProtKB-SubCell"/>
</dbReference>
<evidence type="ECO:0000256" key="2">
    <source>
        <dbReference type="ARBA" id="ARBA00010333"/>
    </source>
</evidence>
<comment type="caution">
    <text evidence="7">The sequence shown here is derived from an EMBL/GenBank/DDBJ whole genome shotgun (WGS) entry which is preliminary data.</text>
</comment>
<comment type="similarity">
    <text evidence="2 4">Belongs to the bacterial solute-binding protein 3 family.</text>
</comment>
<gene>
    <name evidence="7" type="ORF">H8693_04835</name>
</gene>
<dbReference type="InterPro" id="IPR001638">
    <property type="entry name" value="Solute-binding_3/MltF_N"/>
</dbReference>
<feature type="domain" description="Solute-binding protein family 3/N-terminal" evidence="6">
    <location>
        <begin position="60"/>
        <end position="283"/>
    </location>
</feature>
<keyword evidence="8" id="KW-1185">Reference proteome</keyword>
<dbReference type="SMART" id="SM00062">
    <property type="entry name" value="PBPb"/>
    <property type="match status" value="1"/>
</dbReference>
<dbReference type="EMBL" id="JACRSS010000001">
    <property type="protein sequence ID" value="MBC8538255.1"/>
    <property type="molecule type" value="Genomic_DNA"/>
</dbReference>
<reference evidence="7" key="1">
    <citation type="submission" date="2020-08" db="EMBL/GenBank/DDBJ databases">
        <title>Genome public.</title>
        <authorList>
            <person name="Liu C."/>
            <person name="Sun Q."/>
        </authorList>
    </citation>
    <scope>NUCLEOTIDE SEQUENCE</scope>
    <source>
        <strain evidence="7">NSJ-63</strain>
    </source>
</reference>
<organism evidence="7 8">
    <name type="scientific">Guopingia tenuis</name>
    <dbReference type="NCBI Taxonomy" id="2763656"/>
    <lineage>
        <taxon>Bacteria</taxon>
        <taxon>Bacillati</taxon>
        <taxon>Bacillota</taxon>
        <taxon>Clostridia</taxon>
        <taxon>Christensenellales</taxon>
        <taxon>Christensenellaceae</taxon>
        <taxon>Guopingia</taxon>
    </lineage>
</organism>
<dbReference type="InterPro" id="IPR018313">
    <property type="entry name" value="SBP_3_CS"/>
</dbReference>
<dbReference type="CDD" id="cd00996">
    <property type="entry name" value="PBP2_AatB_like"/>
    <property type="match status" value="1"/>
</dbReference>
<comment type="subcellular location">
    <subcellularLocation>
        <location evidence="1">Cell envelope</location>
    </subcellularLocation>
</comment>
<evidence type="ECO:0000256" key="4">
    <source>
        <dbReference type="RuleBase" id="RU003744"/>
    </source>
</evidence>
<dbReference type="AlphaFoldDB" id="A0A926DG17"/>
<evidence type="ECO:0000256" key="3">
    <source>
        <dbReference type="ARBA" id="ARBA00022729"/>
    </source>
</evidence>
<dbReference type="Gene3D" id="3.40.190.10">
    <property type="entry name" value="Periplasmic binding protein-like II"/>
    <property type="match status" value="2"/>
</dbReference>
<dbReference type="PANTHER" id="PTHR35936:SF34">
    <property type="entry name" value="ABC TRANSPORTER EXTRACELLULAR-BINDING PROTEIN YCKB-RELATED"/>
    <property type="match status" value="1"/>
</dbReference>
<evidence type="ECO:0000256" key="5">
    <source>
        <dbReference type="SAM" id="SignalP"/>
    </source>
</evidence>
<dbReference type="SUPFAM" id="SSF53850">
    <property type="entry name" value="Periplasmic binding protein-like II"/>
    <property type="match status" value="1"/>
</dbReference>
<protein>
    <submittedName>
        <fullName evidence="7">Amino acid ABC transporter substrate-binding protein</fullName>
    </submittedName>
</protein>
<keyword evidence="3 5" id="KW-0732">Signal</keyword>
<evidence type="ECO:0000313" key="7">
    <source>
        <dbReference type="EMBL" id="MBC8538255.1"/>
    </source>
</evidence>
<dbReference type="Pfam" id="PF00497">
    <property type="entry name" value="SBP_bac_3"/>
    <property type="match status" value="1"/>
</dbReference>
<dbReference type="RefSeq" id="WP_249280013.1">
    <property type="nucleotide sequence ID" value="NZ_JACRSS010000001.1"/>
</dbReference>
<proteinExistence type="inferred from homology"/>